<evidence type="ECO:0000259" key="1">
    <source>
        <dbReference type="PROSITE" id="PS50181"/>
    </source>
</evidence>
<gene>
    <name evidence="2" type="ORF">GCK72_020470</name>
</gene>
<name>A0A6A5GGV5_CAERE</name>
<organism evidence="2 3">
    <name type="scientific">Caenorhabditis remanei</name>
    <name type="common">Caenorhabditis vulgaris</name>
    <dbReference type="NCBI Taxonomy" id="31234"/>
    <lineage>
        <taxon>Eukaryota</taxon>
        <taxon>Metazoa</taxon>
        <taxon>Ecdysozoa</taxon>
        <taxon>Nematoda</taxon>
        <taxon>Chromadorea</taxon>
        <taxon>Rhabditida</taxon>
        <taxon>Rhabditina</taxon>
        <taxon>Rhabditomorpha</taxon>
        <taxon>Rhabditoidea</taxon>
        <taxon>Rhabditidae</taxon>
        <taxon>Peloderinae</taxon>
        <taxon>Caenorhabditis</taxon>
    </lineage>
</organism>
<dbReference type="RefSeq" id="XP_053582502.1">
    <property type="nucleotide sequence ID" value="XM_053733589.1"/>
</dbReference>
<dbReference type="Pfam" id="PF01827">
    <property type="entry name" value="FTH"/>
    <property type="match status" value="2"/>
</dbReference>
<evidence type="ECO:0000313" key="2">
    <source>
        <dbReference type="EMBL" id="KAF1753913.1"/>
    </source>
</evidence>
<dbReference type="GO" id="GO:0045087">
    <property type="term" value="P:innate immune response"/>
    <property type="evidence" value="ECO:0007669"/>
    <property type="project" value="TreeGrafter"/>
</dbReference>
<evidence type="ECO:0000313" key="3">
    <source>
        <dbReference type="Proteomes" id="UP000483820"/>
    </source>
</evidence>
<dbReference type="GeneID" id="9820278"/>
<dbReference type="Proteomes" id="UP000483820">
    <property type="component" value="Chromosome V"/>
</dbReference>
<sequence>MNHGIVLSEMPDIVLQTVMNNLDFRSIMILRKVCRRFQCFIDETAPPSSISEMTLAMNSRRFRIEFYDPCAIAEQNMIKIKYKHSKKVRYLELKVSEASEIQSILPLISPNFLEIITITKGKGETNKVLELDEVAELQQWKVATGIEISHHVTLPMKHFAHFSKVEISLETVSQKNLRSVMKILLGTRAPERFLLNHKINDVDKIKEVFGNPYAGNIEDHENDKCWFFGIPRNNDEVLMSLRKVCRDLRNFIDDTVPATSLEDYCITVNSEKLVLEMTDSDSKYIKTEYTVNPLSAESTEKMNQNSAENFWNDIEIILRHQTKVVLTSLVIFLELPETSISKLERTILEKNHSSFLAKFQNLLKSQHQLLRVKHIHFLVRYQEEIMSVLPYIHSKFLEKITIYPKRGESTRELVLREVVKLEQWKAAKELDTISFFMMEPLENYLHFSSAKIHIENLTPEIIQQVKEKFLENPAMQNFELHHEPCYKNREFKEIFEKIFDGEYDDQTYEHRWFCRIPGNNEDVISIRTTYFSWIIFTRIKLSKIYETNQD</sequence>
<dbReference type="InterPro" id="IPR001810">
    <property type="entry name" value="F-box_dom"/>
</dbReference>
<dbReference type="AlphaFoldDB" id="A0A6A5GGV5"/>
<dbReference type="InterPro" id="IPR036047">
    <property type="entry name" value="F-box-like_dom_sf"/>
</dbReference>
<reference evidence="2 3" key="1">
    <citation type="submission" date="2019-12" db="EMBL/GenBank/DDBJ databases">
        <title>Chromosome-level assembly of the Caenorhabditis remanei genome.</title>
        <authorList>
            <person name="Teterina A.A."/>
            <person name="Willis J.H."/>
            <person name="Phillips P.C."/>
        </authorList>
    </citation>
    <scope>NUCLEOTIDE SEQUENCE [LARGE SCALE GENOMIC DNA]</scope>
    <source>
        <strain evidence="2 3">PX506</strain>
        <tissue evidence="2">Whole organism</tissue>
    </source>
</reference>
<dbReference type="PROSITE" id="PS50181">
    <property type="entry name" value="FBOX"/>
    <property type="match status" value="1"/>
</dbReference>
<dbReference type="Pfam" id="PF00646">
    <property type="entry name" value="F-box"/>
    <property type="match status" value="1"/>
</dbReference>
<dbReference type="SUPFAM" id="SSF81383">
    <property type="entry name" value="F-box domain"/>
    <property type="match status" value="1"/>
</dbReference>
<accession>A0A6A5GGV5</accession>
<dbReference type="KEGG" id="crq:GCK72_020470"/>
<dbReference type="CTD" id="9820278"/>
<dbReference type="PANTHER" id="PTHR23015">
    <property type="entry name" value="UNCHARACTERIZED C.ELEGANS PROTEIN"/>
    <property type="match status" value="1"/>
</dbReference>
<dbReference type="SMART" id="SM00256">
    <property type="entry name" value="FBOX"/>
    <property type="match status" value="1"/>
</dbReference>
<dbReference type="InterPro" id="IPR040161">
    <property type="entry name" value="FB224"/>
</dbReference>
<protein>
    <recommendedName>
        <fullName evidence="1">F-box domain-containing protein</fullName>
    </recommendedName>
</protein>
<dbReference type="InterPro" id="IPR002900">
    <property type="entry name" value="DUF38/FTH_CAE_spp"/>
</dbReference>
<dbReference type="PANTHER" id="PTHR23015:SF4">
    <property type="entry name" value="DUF38 DOMAIN-CONTAINING PROTEIN-RELATED"/>
    <property type="match status" value="1"/>
</dbReference>
<proteinExistence type="predicted"/>
<dbReference type="EMBL" id="WUAV01000005">
    <property type="protein sequence ID" value="KAF1753913.1"/>
    <property type="molecule type" value="Genomic_DNA"/>
</dbReference>
<comment type="caution">
    <text evidence="2">The sequence shown here is derived from an EMBL/GenBank/DDBJ whole genome shotgun (WGS) entry which is preliminary data.</text>
</comment>
<feature type="domain" description="F-box" evidence="1">
    <location>
        <begin position="4"/>
        <end position="53"/>
    </location>
</feature>